<name>A0A6C0CC95_9ZZZZ</name>
<dbReference type="AlphaFoldDB" id="A0A6C0CC95"/>
<reference evidence="1" key="1">
    <citation type="journal article" date="2020" name="Nature">
        <title>Giant virus diversity and host interactions through global metagenomics.</title>
        <authorList>
            <person name="Schulz F."/>
            <person name="Roux S."/>
            <person name="Paez-Espino D."/>
            <person name="Jungbluth S."/>
            <person name="Walsh D.A."/>
            <person name="Denef V.J."/>
            <person name="McMahon K.D."/>
            <person name="Konstantinidis K.T."/>
            <person name="Eloe-Fadrosh E.A."/>
            <person name="Kyrpides N.C."/>
            <person name="Woyke T."/>
        </authorList>
    </citation>
    <scope>NUCLEOTIDE SEQUENCE</scope>
    <source>
        <strain evidence="1">GVMAG-M-3300020192-26</strain>
    </source>
</reference>
<organism evidence="1">
    <name type="scientific">viral metagenome</name>
    <dbReference type="NCBI Taxonomy" id="1070528"/>
    <lineage>
        <taxon>unclassified sequences</taxon>
        <taxon>metagenomes</taxon>
        <taxon>organismal metagenomes</taxon>
    </lineage>
</organism>
<proteinExistence type="predicted"/>
<sequence length="361" mass="42593">MESEIQRKTIAQIISFTGYADVVCVCIGAKTDDQQFWPIIQKISKRYRLVIKIVLINSNVSKLSSIMMSNSYNMSEIFVLTCKYTIFYHNFSFGFSSESSDKLFLSLLFQLKRKKEIHPYKTNLLFIQDFTGYELETLRKCIIAEGEFKKILKNIVIGFYDDMPLESYPLLYINESRLEIFLPEIVSDAELAYYFMSADNNTQLQYHMLDQVQKRIVVTHQYLIPEWLDAFVFLSKLTKDKPSAQNFFMLVCDIDLQMIGNDIYRHRMMRYVTASLIMEIRKKLKFLSSLGFLEAAMKDFYEFCKSTVIYLQLCYEVQNKMIVCCNNIVRKLWRTNLNVQLVEVTFPIVIQKILSEFAWIY</sequence>
<evidence type="ECO:0000313" key="1">
    <source>
        <dbReference type="EMBL" id="QHT01285.1"/>
    </source>
</evidence>
<accession>A0A6C0CC95</accession>
<dbReference type="EMBL" id="MN739368">
    <property type="protein sequence ID" value="QHT01285.1"/>
    <property type="molecule type" value="Genomic_DNA"/>
</dbReference>
<protein>
    <submittedName>
        <fullName evidence="1">Uncharacterized protein</fullName>
    </submittedName>
</protein>